<comment type="caution">
    <text evidence="1">The sequence shown here is derived from an EMBL/GenBank/DDBJ whole genome shotgun (WGS) entry which is preliminary data.</text>
</comment>
<protein>
    <submittedName>
        <fullName evidence="1">Uncharacterized protein</fullName>
    </submittedName>
</protein>
<sequence length="165" mass="18934">MMGNMMNKLHGRSNDDQAMKIHINISMKLSEDEYTSFRTGSGSDIRLTSFIQFQILRQLEMDANRIIYIGMGKYFDSSIEEQEIEFKNDSQWNNNAGYGNIQISDQSERIRKTIGGNIKVIANTKISTYKHFVNITISCRTVTLEHGLVRKLIYDRRGGLLVSLT</sequence>
<evidence type="ECO:0000313" key="1">
    <source>
        <dbReference type="EMBL" id="KAA6392291.1"/>
    </source>
</evidence>
<evidence type="ECO:0000313" key="2">
    <source>
        <dbReference type="Proteomes" id="UP000324800"/>
    </source>
</evidence>
<dbReference type="AlphaFoldDB" id="A0A5J4WBL4"/>
<gene>
    <name evidence="1" type="ORF">EZS28_012183</name>
</gene>
<name>A0A5J4WBL4_9EUKA</name>
<dbReference type="Proteomes" id="UP000324800">
    <property type="component" value="Unassembled WGS sequence"/>
</dbReference>
<reference evidence="1 2" key="1">
    <citation type="submission" date="2019-03" db="EMBL/GenBank/DDBJ databases">
        <title>Single cell metagenomics reveals metabolic interactions within the superorganism composed of flagellate Streblomastix strix and complex community of Bacteroidetes bacteria on its surface.</title>
        <authorList>
            <person name="Treitli S.C."/>
            <person name="Kolisko M."/>
            <person name="Husnik F."/>
            <person name="Keeling P."/>
            <person name="Hampl V."/>
        </authorList>
    </citation>
    <scope>NUCLEOTIDE SEQUENCE [LARGE SCALE GENOMIC DNA]</scope>
    <source>
        <strain evidence="1">ST1C</strain>
    </source>
</reference>
<proteinExistence type="predicted"/>
<accession>A0A5J4WBL4</accession>
<dbReference type="EMBL" id="SNRW01002593">
    <property type="protein sequence ID" value="KAA6392291.1"/>
    <property type="molecule type" value="Genomic_DNA"/>
</dbReference>
<organism evidence="1 2">
    <name type="scientific">Streblomastix strix</name>
    <dbReference type="NCBI Taxonomy" id="222440"/>
    <lineage>
        <taxon>Eukaryota</taxon>
        <taxon>Metamonada</taxon>
        <taxon>Preaxostyla</taxon>
        <taxon>Oxymonadida</taxon>
        <taxon>Streblomastigidae</taxon>
        <taxon>Streblomastix</taxon>
    </lineage>
</organism>